<name>A0A212LNP1_9FIRM</name>
<dbReference type="EMBL" id="FMJE01000002">
    <property type="protein sequence ID" value="SCM79147.1"/>
    <property type="molecule type" value="Genomic_DNA"/>
</dbReference>
<organism evidence="2">
    <name type="scientific">uncultured Sporomusa sp</name>
    <dbReference type="NCBI Taxonomy" id="307249"/>
    <lineage>
        <taxon>Bacteria</taxon>
        <taxon>Bacillati</taxon>
        <taxon>Bacillota</taxon>
        <taxon>Negativicutes</taxon>
        <taxon>Selenomonadales</taxon>
        <taxon>Sporomusaceae</taxon>
        <taxon>Sporomusa</taxon>
        <taxon>environmental samples</taxon>
    </lineage>
</organism>
<accession>A0A212LNP1</accession>
<evidence type="ECO:0000256" key="1">
    <source>
        <dbReference type="SAM" id="Phobius"/>
    </source>
</evidence>
<protein>
    <submittedName>
        <fullName evidence="2">Uncharacterized protein</fullName>
    </submittedName>
</protein>
<evidence type="ECO:0000313" key="2">
    <source>
        <dbReference type="EMBL" id="SCM79147.1"/>
    </source>
</evidence>
<sequence>MNSLGHIGAIATNFLHLRNPYTIAWWSAAFPGFGYISLGNYIIGFLLFFWEVIINTKAGVNAAILYSFIGDFAKTKEVLNTKWRKQNIRPLLL</sequence>
<gene>
    <name evidence="2" type="ORF">KL86SPO_20422</name>
</gene>
<keyword evidence="1" id="KW-0812">Transmembrane</keyword>
<reference evidence="2" key="1">
    <citation type="submission" date="2016-08" db="EMBL/GenBank/DDBJ databases">
        <authorList>
            <person name="Seilhamer J.J."/>
        </authorList>
    </citation>
    <scope>NUCLEOTIDE SEQUENCE</scope>
    <source>
        <strain evidence="2">86</strain>
    </source>
</reference>
<feature type="transmembrane region" description="Helical" evidence="1">
    <location>
        <begin position="23"/>
        <end position="50"/>
    </location>
</feature>
<keyword evidence="1" id="KW-0472">Membrane</keyword>
<keyword evidence="1" id="KW-1133">Transmembrane helix</keyword>
<dbReference type="AlphaFoldDB" id="A0A212LNP1"/>
<proteinExistence type="predicted"/>